<sequence>MNLENHVQRKEWLRYITGELTDGRQRNLLETHLYDCDVCLEIYTECIEAMATALPLPDQPDADSLTDRVLHQIAGIRTGEEREQSTPPVTAGTAEEDSKRSKSSRRIHKQKARSPRRLAFIHYSIAAAATLLLMTTGIFDKMKDDVAGIRAEAQKTQHAPVSEKIMEQTFTFFDTLHAQKSKGGNSLEP</sequence>
<comment type="caution">
    <text evidence="3">The sequence shown here is derived from an EMBL/GenBank/DDBJ whole genome shotgun (WGS) entry which is preliminary data.</text>
</comment>
<keyword evidence="2" id="KW-1133">Transmembrane helix</keyword>
<dbReference type="RefSeq" id="WP_157338833.1">
    <property type="nucleotide sequence ID" value="NZ_RHLK01000025.1"/>
</dbReference>
<protein>
    <recommendedName>
        <fullName evidence="5">Zinc-finger domain-containing protein</fullName>
    </recommendedName>
</protein>
<proteinExistence type="predicted"/>
<evidence type="ECO:0000313" key="3">
    <source>
        <dbReference type="EMBL" id="MVP02481.1"/>
    </source>
</evidence>
<evidence type="ECO:0000313" key="4">
    <source>
        <dbReference type="Proteomes" id="UP000490800"/>
    </source>
</evidence>
<dbReference type="EMBL" id="RHLK01000025">
    <property type="protein sequence ID" value="MVP02481.1"/>
    <property type="molecule type" value="Genomic_DNA"/>
</dbReference>
<evidence type="ECO:0000256" key="1">
    <source>
        <dbReference type="SAM" id="MobiDB-lite"/>
    </source>
</evidence>
<feature type="compositionally biased region" description="Basic residues" evidence="1">
    <location>
        <begin position="101"/>
        <end position="113"/>
    </location>
</feature>
<feature type="transmembrane region" description="Helical" evidence="2">
    <location>
        <begin position="118"/>
        <end position="139"/>
    </location>
</feature>
<keyword evidence="2" id="KW-0472">Membrane</keyword>
<keyword evidence="4" id="KW-1185">Reference proteome</keyword>
<evidence type="ECO:0000256" key="2">
    <source>
        <dbReference type="SAM" id="Phobius"/>
    </source>
</evidence>
<name>A0A7X3K210_9BACL</name>
<accession>A0A7X3K210</accession>
<feature type="region of interest" description="Disordered" evidence="1">
    <location>
        <begin position="75"/>
        <end position="113"/>
    </location>
</feature>
<dbReference type="Proteomes" id="UP000490800">
    <property type="component" value="Unassembled WGS sequence"/>
</dbReference>
<organism evidence="3 4">
    <name type="scientific">Paenibacillus lutrae</name>
    <dbReference type="NCBI Taxonomy" id="2078573"/>
    <lineage>
        <taxon>Bacteria</taxon>
        <taxon>Bacillati</taxon>
        <taxon>Bacillota</taxon>
        <taxon>Bacilli</taxon>
        <taxon>Bacillales</taxon>
        <taxon>Paenibacillaceae</taxon>
        <taxon>Paenibacillus</taxon>
    </lineage>
</organism>
<gene>
    <name evidence="3" type="ORF">EDM21_23655</name>
</gene>
<keyword evidence="2" id="KW-0812">Transmembrane</keyword>
<dbReference type="OrthoDB" id="1955013at2"/>
<dbReference type="AlphaFoldDB" id="A0A7X3K210"/>
<reference evidence="3 4" key="1">
    <citation type="journal article" date="2019" name="Microorganisms">
        <title>Paenibacillus lutrae sp. nov., A Chitinolytic Species Isolated from A River Otter in Castril Natural Park, Granada, Spain.</title>
        <authorList>
            <person name="Rodriguez M."/>
            <person name="Reina J.C."/>
            <person name="Bejar V."/>
            <person name="Llamas I."/>
        </authorList>
    </citation>
    <scope>NUCLEOTIDE SEQUENCE [LARGE SCALE GENOMIC DNA]</scope>
    <source>
        <strain evidence="3 4">N10</strain>
    </source>
</reference>
<evidence type="ECO:0008006" key="5">
    <source>
        <dbReference type="Google" id="ProtNLM"/>
    </source>
</evidence>